<keyword evidence="3" id="KW-1185">Reference proteome</keyword>
<feature type="compositionally biased region" description="Low complexity" evidence="1">
    <location>
        <begin position="547"/>
        <end position="567"/>
    </location>
</feature>
<organism evidence="2 3">
    <name type="scientific">Bodo saltans</name>
    <name type="common">Flagellated protozoan</name>
    <dbReference type="NCBI Taxonomy" id="75058"/>
    <lineage>
        <taxon>Eukaryota</taxon>
        <taxon>Discoba</taxon>
        <taxon>Euglenozoa</taxon>
        <taxon>Kinetoplastea</taxon>
        <taxon>Metakinetoplastina</taxon>
        <taxon>Eubodonida</taxon>
        <taxon>Bodonidae</taxon>
        <taxon>Bodo</taxon>
    </lineage>
</organism>
<protein>
    <submittedName>
        <fullName evidence="2">Uncharacterized protein</fullName>
    </submittedName>
</protein>
<gene>
    <name evidence="2" type="ORF">BSAL_49455</name>
</gene>
<dbReference type="Proteomes" id="UP000051952">
    <property type="component" value="Unassembled WGS sequence"/>
</dbReference>
<proteinExistence type="predicted"/>
<evidence type="ECO:0000313" key="2">
    <source>
        <dbReference type="EMBL" id="CUE59972.1"/>
    </source>
</evidence>
<feature type="compositionally biased region" description="Polar residues" evidence="1">
    <location>
        <begin position="379"/>
        <end position="391"/>
    </location>
</feature>
<reference evidence="3" key="1">
    <citation type="submission" date="2015-09" db="EMBL/GenBank/DDBJ databases">
        <authorList>
            <consortium name="Pathogen Informatics"/>
        </authorList>
    </citation>
    <scope>NUCLEOTIDE SEQUENCE [LARGE SCALE GENOMIC DNA]</scope>
    <source>
        <strain evidence="3">Lake Konstanz</strain>
    </source>
</reference>
<dbReference type="VEuPathDB" id="TriTrypDB:BSAL_49455"/>
<feature type="region of interest" description="Disordered" evidence="1">
    <location>
        <begin position="142"/>
        <end position="166"/>
    </location>
</feature>
<feature type="compositionally biased region" description="Low complexity" evidence="1">
    <location>
        <begin position="501"/>
        <end position="513"/>
    </location>
</feature>
<feature type="region of interest" description="Disordered" evidence="1">
    <location>
        <begin position="379"/>
        <end position="414"/>
    </location>
</feature>
<dbReference type="EMBL" id="CYKH01000018">
    <property type="protein sequence ID" value="CUE59972.1"/>
    <property type="molecule type" value="Genomic_DNA"/>
</dbReference>
<dbReference type="AlphaFoldDB" id="A0A0S4IJS6"/>
<feature type="compositionally biased region" description="Polar residues" evidence="1">
    <location>
        <begin position="144"/>
        <end position="166"/>
    </location>
</feature>
<sequence>MSNNIHATASTQQQQQPASITLNAATTTTTSTSTSATPQQQALNALGGFSFTIFQSRNNIVLFHSNKLTPTSARKHYPIVEEVPQKRLEQLAFRSAQGGCVVDAAMHAHGAPWIVVVEPVYIGGNFSTTTTTTTATCSTATPTKVVSTPSKNGGILSPSSPQPTNMNVGNANSTTTTTSAGRQLKYFRVILVSSFAINVAERQDSMQVLYSAAAIVMTLKCGNTLRTLLTHPQVLRHMSNYVLEFGVKSTLDWREAIILGNTSRDTVTKIHADPRAAELFDKLQSTFYSLIALTAFIPAPPLRSTSSATPPPSSKKQGGGGSSSQATNAAIAAAATTHSIGAARVPSLSSKNLTTIVDGDRSFSTLKLDALYADMQQFHAQGPSSPSTSTHRGGGASQQPLPPPPPLSTGGTVPLNGNKWFHRALLELQQYDAGFLSSVVSGVLSLSKRFSDVDGTSARSTLSAKAKAQGAGSAYHEFWVHEQRLHEKELRDRRKARRSGSRPSAAAAPAAAAVGNLGESQPPSMRDEEDDDGMGLLNNSSFGGTGTQPATRVTTPAATPTKSAPPSELNAVARGGSTAAAQRSIYHHPPFPFSYQRTNTRLYGGGGAAREEEEALGPNACGSAAPGHGLRVSASNAGSIDLLDPFSQPAAEAHAQSLQRTSVLYGSPSAPAPQKHKLVASSLMANSEMYLDAMDPSSTSSPTTNKPRATSAFFGATTNHNDDSAAKAIFANNTPEARIFVFTRDVTMARNLLAICSFFYCHQHPYVDLDDALRSSAASLNRCPSGTESSQIGNLMGHAAFPGTFTDTLALTPTLPIVWVPEEWSQRFPMEQLTHRLSPDTHILVIVPRMQVVERLQFNKHFSTRDIALERRQNGTLVKQLPYGLSNGCFYAELVRQDAVVANKFVTSTIQRALRVESRSKGVLSASSYLEEWMGILLQQVVVFVTENATSGRCTAAVAEAVLQASTRGSPSHRAGSPAAAAALAPQQHLQAPKPRQSNMSASGGGGGGTNGAAGDTASKRNILTSTHSTTTSFSNGDNNPASHTMPAAAAADALSIFNRDLQGLLMCTEVDISHVQLLNFLAEL</sequence>
<accession>A0A0S4IJS6</accession>
<evidence type="ECO:0000313" key="3">
    <source>
        <dbReference type="Proteomes" id="UP000051952"/>
    </source>
</evidence>
<feature type="region of interest" description="Disordered" evidence="1">
    <location>
        <begin position="486"/>
        <end position="568"/>
    </location>
</feature>
<evidence type="ECO:0000256" key="1">
    <source>
        <dbReference type="SAM" id="MobiDB-lite"/>
    </source>
</evidence>
<feature type="compositionally biased region" description="Gly residues" evidence="1">
    <location>
        <begin position="1003"/>
        <end position="1012"/>
    </location>
</feature>
<feature type="region of interest" description="Disordered" evidence="1">
    <location>
        <begin position="968"/>
        <end position="1017"/>
    </location>
</feature>
<name>A0A0S4IJS6_BODSA</name>
<feature type="region of interest" description="Disordered" evidence="1">
    <location>
        <begin position="302"/>
        <end position="329"/>
    </location>
</feature>
<feature type="compositionally biased region" description="Low complexity" evidence="1">
    <location>
        <begin position="969"/>
        <end position="1002"/>
    </location>
</feature>